<evidence type="ECO:0000313" key="1">
    <source>
        <dbReference type="EMBL" id="GAA6170158.1"/>
    </source>
</evidence>
<dbReference type="Proteomes" id="UP001465153">
    <property type="component" value="Unassembled WGS sequence"/>
</dbReference>
<keyword evidence="2" id="KW-1185">Reference proteome</keyword>
<organism evidence="1 2">
    <name type="scientific">Sessilibacter corallicola</name>
    <dbReference type="NCBI Taxonomy" id="2904075"/>
    <lineage>
        <taxon>Bacteria</taxon>
        <taxon>Pseudomonadati</taxon>
        <taxon>Pseudomonadota</taxon>
        <taxon>Gammaproteobacteria</taxon>
        <taxon>Cellvibrionales</taxon>
        <taxon>Cellvibrionaceae</taxon>
        <taxon>Sessilibacter</taxon>
    </lineage>
</organism>
<dbReference type="EMBL" id="BAABWN010000020">
    <property type="protein sequence ID" value="GAA6170158.1"/>
    <property type="molecule type" value="Genomic_DNA"/>
</dbReference>
<dbReference type="RefSeq" id="WP_233086799.1">
    <property type="nucleotide sequence ID" value="NZ_BAABWN010000020.1"/>
</dbReference>
<accession>A0ABQ0AEU5</accession>
<sequence>MITIEKDSKAEEIFIHATPEDLREFAKKLWAISEKADTKGKHKEQLTTKRDADVFLSTELQSEPQKHSIIKKLTISSRIK</sequence>
<gene>
    <name evidence="1" type="ORF">NBRC116591_39710</name>
</gene>
<name>A0ABQ0AEU5_9GAMM</name>
<comment type="caution">
    <text evidence="1">The sequence shown here is derived from an EMBL/GenBank/DDBJ whole genome shotgun (WGS) entry which is preliminary data.</text>
</comment>
<reference evidence="1 2" key="1">
    <citation type="submission" date="2024-04" db="EMBL/GenBank/DDBJ databases">
        <title>Draft genome sequence of Sessilibacter corallicola NBRC 116591.</title>
        <authorList>
            <person name="Miyakawa T."/>
            <person name="Kusuya Y."/>
            <person name="Miura T."/>
        </authorList>
    </citation>
    <scope>NUCLEOTIDE SEQUENCE [LARGE SCALE GENOMIC DNA]</scope>
    <source>
        <strain evidence="1 2">KU-00831-HH</strain>
    </source>
</reference>
<evidence type="ECO:0000313" key="2">
    <source>
        <dbReference type="Proteomes" id="UP001465153"/>
    </source>
</evidence>
<proteinExistence type="predicted"/>
<protein>
    <submittedName>
        <fullName evidence="1">Uncharacterized protein</fullName>
    </submittedName>
</protein>